<organism evidence="2 3">
    <name type="scientific">Candidatus Dojkabacteria bacterium</name>
    <dbReference type="NCBI Taxonomy" id="2099670"/>
    <lineage>
        <taxon>Bacteria</taxon>
        <taxon>Candidatus Dojkabacteria</taxon>
    </lineage>
</organism>
<feature type="compositionally biased region" description="Polar residues" evidence="1">
    <location>
        <begin position="49"/>
        <end position="60"/>
    </location>
</feature>
<evidence type="ECO:0000313" key="3">
    <source>
        <dbReference type="Proteomes" id="UP000775877"/>
    </source>
</evidence>
<dbReference type="AlphaFoldDB" id="A0A955L1K0"/>
<evidence type="ECO:0000313" key="2">
    <source>
        <dbReference type="EMBL" id="MCA9380986.1"/>
    </source>
</evidence>
<dbReference type="Proteomes" id="UP000775877">
    <property type="component" value="Unassembled WGS sequence"/>
</dbReference>
<proteinExistence type="predicted"/>
<feature type="region of interest" description="Disordered" evidence="1">
    <location>
        <begin position="49"/>
        <end position="77"/>
    </location>
</feature>
<comment type="caution">
    <text evidence="2">The sequence shown here is derived from an EMBL/GenBank/DDBJ whole genome shotgun (WGS) entry which is preliminary data.</text>
</comment>
<protein>
    <submittedName>
        <fullName evidence="2">Uncharacterized protein</fullName>
    </submittedName>
</protein>
<name>A0A955L1K0_9BACT</name>
<sequence>MEDTLETDQIKRPRQVIISSSLQALDAEVAYALDSHNALRQRIARIQESTEIPETDNTVNGPGRTIDEENIQSKLES</sequence>
<reference evidence="2" key="1">
    <citation type="submission" date="2020-04" db="EMBL/GenBank/DDBJ databases">
        <authorList>
            <person name="Zhang T."/>
        </authorList>
    </citation>
    <scope>NUCLEOTIDE SEQUENCE</scope>
    <source>
        <strain evidence="2">HKST-UBA13</strain>
    </source>
</reference>
<dbReference type="EMBL" id="JAGQLJ010000040">
    <property type="protein sequence ID" value="MCA9380986.1"/>
    <property type="molecule type" value="Genomic_DNA"/>
</dbReference>
<reference evidence="2" key="2">
    <citation type="journal article" date="2021" name="Microbiome">
        <title>Successional dynamics and alternative stable states in a saline activated sludge microbial community over 9 years.</title>
        <authorList>
            <person name="Wang Y."/>
            <person name="Ye J."/>
            <person name="Ju F."/>
            <person name="Liu L."/>
            <person name="Boyd J.A."/>
            <person name="Deng Y."/>
            <person name="Parks D.H."/>
            <person name="Jiang X."/>
            <person name="Yin X."/>
            <person name="Woodcroft B.J."/>
            <person name="Tyson G.W."/>
            <person name="Hugenholtz P."/>
            <person name="Polz M.F."/>
            <person name="Zhang T."/>
        </authorList>
    </citation>
    <scope>NUCLEOTIDE SEQUENCE</scope>
    <source>
        <strain evidence="2">HKST-UBA13</strain>
    </source>
</reference>
<accession>A0A955L1K0</accession>
<evidence type="ECO:0000256" key="1">
    <source>
        <dbReference type="SAM" id="MobiDB-lite"/>
    </source>
</evidence>
<gene>
    <name evidence="2" type="ORF">KC678_01870</name>
</gene>